<gene>
    <name evidence="1" type="ORF">NTEN_LOCUS6156</name>
</gene>
<protein>
    <submittedName>
        <fullName evidence="1">Uncharacterized protein</fullName>
    </submittedName>
</protein>
<accession>A0A6H5GDV9</accession>
<dbReference type="AlphaFoldDB" id="A0A6H5GDV9"/>
<name>A0A6H5GDV9_9HEMI</name>
<evidence type="ECO:0000313" key="2">
    <source>
        <dbReference type="Proteomes" id="UP000479000"/>
    </source>
</evidence>
<dbReference type="Proteomes" id="UP000479000">
    <property type="component" value="Unassembled WGS sequence"/>
</dbReference>
<dbReference type="EMBL" id="CADCXU010009073">
    <property type="protein sequence ID" value="CAA9999943.1"/>
    <property type="molecule type" value="Genomic_DNA"/>
</dbReference>
<evidence type="ECO:0000313" key="1">
    <source>
        <dbReference type="EMBL" id="CAA9999943.1"/>
    </source>
</evidence>
<keyword evidence="2" id="KW-1185">Reference proteome</keyword>
<proteinExistence type="predicted"/>
<reference evidence="1 2" key="1">
    <citation type="submission" date="2020-02" db="EMBL/GenBank/DDBJ databases">
        <authorList>
            <person name="Ferguson B K."/>
        </authorList>
    </citation>
    <scope>NUCLEOTIDE SEQUENCE [LARGE SCALE GENOMIC DNA]</scope>
</reference>
<sequence>MGLCHRRRKGLQKRVQPKHAGIICFTIGGQSGSSRRRGEEIIRHRRRSAHSSHICSCTSITNDAFIRPAFTVGNIKSQWGIIPNMLHVIVDITYSQIMYSHFDIHHITGI</sequence>
<organism evidence="1 2">
    <name type="scientific">Nesidiocoris tenuis</name>
    <dbReference type="NCBI Taxonomy" id="355587"/>
    <lineage>
        <taxon>Eukaryota</taxon>
        <taxon>Metazoa</taxon>
        <taxon>Ecdysozoa</taxon>
        <taxon>Arthropoda</taxon>
        <taxon>Hexapoda</taxon>
        <taxon>Insecta</taxon>
        <taxon>Pterygota</taxon>
        <taxon>Neoptera</taxon>
        <taxon>Paraneoptera</taxon>
        <taxon>Hemiptera</taxon>
        <taxon>Heteroptera</taxon>
        <taxon>Panheteroptera</taxon>
        <taxon>Cimicomorpha</taxon>
        <taxon>Miridae</taxon>
        <taxon>Dicyphina</taxon>
        <taxon>Nesidiocoris</taxon>
    </lineage>
</organism>